<evidence type="ECO:0000256" key="11">
    <source>
        <dbReference type="ARBA" id="ARBA00022824"/>
    </source>
</evidence>
<comment type="catalytic activity">
    <reaction evidence="18">
        <text>a di-trans,poly-cis-dolichyl phosphate + UDP-N-acetyl-alpha-D-glucosamine = an N-acetyl-alpha-D-glucosaminyl-diphospho-di-trans,poly-cis-dolichol + UMP</text>
        <dbReference type="Rhea" id="RHEA:13289"/>
        <dbReference type="Rhea" id="RHEA-COMP:19498"/>
        <dbReference type="Rhea" id="RHEA-COMP:19507"/>
        <dbReference type="ChEBI" id="CHEBI:57683"/>
        <dbReference type="ChEBI" id="CHEBI:57705"/>
        <dbReference type="ChEBI" id="CHEBI:57865"/>
        <dbReference type="ChEBI" id="CHEBI:58427"/>
        <dbReference type="EC" id="2.7.8.15"/>
    </reaction>
    <physiologicalReaction direction="left-to-right" evidence="18">
        <dbReference type="Rhea" id="RHEA:13290"/>
    </physiologicalReaction>
</comment>
<evidence type="ECO:0000256" key="5">
    <source>
        <dbReference type="ARBA" id="ARBA00013225"/>
    </source>
</evidence>
<organism evidence="20 21">
    <name type="scientific">Leishmania orientalis</name>
    <dbReference type="NCBI Taxonomy" id="2249476"/>
    <lineage>
        <taxon>Eukaryota</taxon>
        <taxon>Discoba</taxon>
        <taxon>Euglenozoa</taxon>
        <taxon>Kinetoplastea</taxon>
        <taxon>Metakinetoplastina</taxon>
        <taxon>Trypanosomatida</taxon>
        <taxon>Trypanosomatidae</taxon>
        <taxon>Leishmaniinae</taxon>
        <taxon>Leishmania</taxon>
    </lineage>
</organism>
<gene>
    <name evidence="20" type="ORF">LSCM4_00452</name>
</gene>
<feature type="transmembrane region" description="Helical" evidence="19">
    <location>
        <begin position="12"/>
        <end position="36"/>
    </location>
</feature>
<reference evidence="21" key="2">
    <citation type="journal article" date="2021" name="Sci. Data">
        <title>Chromosome-scale genome sequencing, assembly and annotation of six genomes from subfamily Leishmaniinae.</title>
        <authorList>
            <person name="Almutairi H."/>
            <person name="Urbaniak M.D."/>
            <person name="Bates M.D."/>
            <person name="Jariyapan N."/>
            <person name="Kwakye-Nuako G."/>
            <person name="Thomaz Soccol V."/>
            <person name="Al-Salem W.S."/>
            <person name="Dillon R.J."/>
            <person name="Bates P.A."/>
            <person name="Gatherer D."/>
        </authorList>
    </citation>
    <scope>NUCLEOTIDE SEQUENCE [LARGE SCALE GENOMIC DNA]</scope>
</reference>
<reference evidence="21" key="1">
    <citation type="journal article" date="2021" name="Microbiol. Resour. Announc.">
        <title>LGAAP: Leishmaniinae Genome Assembly and Annotation Pipeline.</title>
        <authorList>
            <person name="Almutairi H."/>
            <person name="Urbaniak M.D."/>
            <person name="Bates M.D."/>
            <person name="Jariyapan N."/>
            <person name="Kwakye-Nuako G."/>
            <person name="Thomaz-Soccol V."/>
            <person name="Al-Salem W.S."/>
            <person name="Dillon R.J."/>
            <person name="Bates P.A."/>
            <person name="Gatherer D."/>
        </authorList>
    </citation>
    <scope>NUCLEOTIDE SEQUENCE [LARGE SCALE GENOMIC DNA]</scope>
</reference>
<feature type="transmembrane region" description="Helical" evidence="19">
    <location>
        <begin position="375"/>
        <end position="395"/>
    </location>
</feature>
<dbReference type="PANTHER" id="PTHR10571">
    <property type="entry name" value="UDP-N-ACETYLGLUCOSAMINE--DOLICHYL-PHOSPHATE N-ACETYLGLUCOSAMINEPHOSPHOTRANSFERASE"/>
    <property type="match status" value="1"/>
</dbReference>
<evidence type="ECO:0000256" key="14">
    <source>
        <dbReference type="ARBA" id="ARBA00023136"/>
    </source>
</evidence>
<comment type="function">
    <text evidence="17">UDP-N-acetylglucosamine--dolichyl-phosphate N-acetylglucosaminephosphotransferase that operates in the biosynthetic pathway of dolichol-linked oligosaccharides, the glycan precursors employed in protein asparagine (N)-glycosylation. The assembly of dolichol-linked oligosaccharides begins on the cytosolic side of the endoplasmic reticulum membrane and finishes in its lumen. The sequential addition of sugars to dolichol pyrophosphate produces dolichol-linked oligosaccharides containing fourteen sugars, including two GlcNAcs, nine mannoses and three glucoses. Once assembled, the oligosaccharide is transferred from the lipid to nascent proteins by oligosaccharyltransferases. Catalyzes the initial step of dolichol-linked oligosaccharide biosynthesis, transfering GlcNAc-1-P from cytosolic UDP-GlcNAc onto the carrier lipid dolichyl phosphate (P-dolichol), yielding GlcNAc-P-P-dolichol embedded in the cytoplasmic leaflet of the endoplasmic reticulum membrane.</text>
</comment>
<dbReference type="GeneID" id="92356467"/>
<feature type="transmembrane region" description="Helical" evidence="19">
    <location>
        <begin position="92"/>
        <end position="114"/>
    </location>
</feature>
<feature type="transmembrane region" description="Helical" evidence="19">
    <location>
        <begin position="238"/>
        <end position="257"/>
    </location>
</feature>
<evidence type="ECO:0000256" key="8">
    <source>
        <dbReference type="ARBA" id="ARBA00022679"/>
    </source>
</evidence>
<comment type="cofactor">
    <cofactor evidence="1">
        <name>Mg(2+)</name>
        <dbReference type="ChEBI" id="CHEBI:18420"/>
    </cofactor>
</comment>
<evidence type="ECO:0000256" key="3">
    <source>
        <dbReference type="ARBA" id="ARBA00004922"/>
    </source>
</evidence>
<dbReference type="UniPathway" id="UPA00378"/>
<dbReference type="KEGG" id="loi:92356467"/>
<name>A0A836GJI1_9TRYP</name>
<dbReference type="GO" id="GO:0006488">
    <property type="term" value="P:dolichol-linked oligosaccharide biosynthetic process"/>
    <property type="evidence" value="ECO:0007669"/>
    <property type="project" value="InterPro"/>
</dbReference>
<feature type="transmembrane region" description="Helical" evidence="19">
    <location>
        <begin position="320"/>
        <end position="339"/>
    </location>
</feature>
<keyword evidence="13 19" id="KW-1133">Transmembrane helix</keyword>
<dbReference type="EMBL" id="JAFHLR010000036">
    <property type="protein sequence ID" value="KAG5465003.1"/>
    <property type="molecule type" value="Genomic_DNA"/>
</dbReference>
<dbReference type="GO" id="GO:0046872">
    <property type="term" value="F:metal ion binding"/>
    <property type="evidence" value="ECO:0007669"/>
    <property type="project" value="UniProtKB-KW"/>
</dbReference>
<evidence type="ECO:0000256" key="19">
    <source>
        <dbReference type="SAM" id="Phobius"/>
    </source>
</evidence>
<dbReference type="SMR" id="A0A836GJI1"/>
<feature type="transmembrane region" description="Helical" evidence="19">
    <location>
        <begin position="126"/>
        <end position="144"/>
    </location>
</feature>
<keyword evidence="8" id="KW-0808">Transferase</keyword>
<evidence type="ECO:0000256" key="4">
    <source>
        <dbReference type="ARBA" id="ARBA00009317"/>
    </source>
</evidence>
<keyword evidence="21" id="KW-1185">Reference proteome</keyword>
<sequence>MAPGLVESASNAVVAVAAHAPALGLILLGSIVAYAGTMRYIPNVARTLFERNIFGVDINKTTAEQRREFAAKRRAGQIEEKTFQKQAIPESLGILAGAVYLSVVMVLSLCLWFLGAAGEGAGNVYASLPGPLMTITVMLLLGFVDDVLDVKWRHKIILTTLGSLPLIMTYDGSLSVLIPGALGRIGLPRVSATKAWLRSLAAAQGTSATAFRATAPSTWLLYAFGNRSYVDVSDSGAALIYLGPVYLVYLAMLCIFCTNSINILAGVNGVEVGQSIVIAVASVVYNLFQMRLEGQAVASVSGRAGAAATAVRDMSSDHQVRALLLLGPFIGVSLALWQYNRYPARIFVGDSYTYFAGTVLAVSSITGVYSKTLLLFFAPQVFNFIISLPQLFNIVPCPRHRVPTWNPRTNLLSNSHNYTILNVVLYCFGDMHEKKLTWAVLLCQVVACVLGFVVRYVLSSFLYDEVH</sequence>
<dbReference type="Pfam" id="PF00953">
    <property type="entry name" value="Glycos_transf_4"/>
    <property type="match status" value="1"/>
</dbReference>
<comment type="caution">
    <text evidence="20">The sequence shown here is derived from an EMBL/GenBank/DDBJ whole genome shotgun (WGS) entry which is preliminary data.</text>
</comment>
<keyword evidence="10" id="KW-0479">Metal-binding</keyword>
<evidence type="ECO:0000313" key="21">
    <source>
        <dbReference type="Proteomes" id="UP000674143"/>
    </source>
</evidence>
<evidence type="ECO:0000256" key="16">
    <source>
        <dbReference type="ARBA" id="ARBA00033238"/>
    </source>
</evidence>
<keyword evidence="9 19" id="KW-0812">Transmembrane</keyword>
<dbReference type="EC" id="2.7.8.15" evidence="5"/>
<dbReference type="GO" id="GO:0005789">
    <property type="term" value="C:endoplasmic reticulum membrane"/>
    <property type="evidence" value="ECO:0007669"/>
    <property type="project" value="UniProtKB-SubCell"/>
</dbReference>
<feature type="transmembrane region" description="Helical" evidence="19">
    <location>
        <begin position="269"/>
        <end position="288"/>
    </location>
</feature>
<proteinExistence type="inferred from homology"/>
<evidence type="ECO:0000313" key="20">
    <source>
        <dbReference type="EMBL" id="KAG5465003.1"/>
    </source>
</evidence>
<keyword evidence="14 19" id="KW-0472">Membrane</keyword>
<comment type="subcellular location">
    <subcellularLocation>
        <location evidence="2">Endoplasmic reticulum membrane</location>
        <topology evidence="2">Multi-pass membrane protein</topology>
    </subcellularLocation>
</comment>
<comment type="pathway">
    <text evidence="3">Protein modification; protein glycosylation.</text>
</comment>
<keyword evidence="11" id="KW-0256">Endoplasmic reticulum</keyword>
<dbReference type="CDD" id="cd06855">
    <property type="entry name" value="GT_GPT_euk"/>
    <property type="match status" value="1"/>
</dbReference>
<dbReference type="PANTHER" id="PTHR10571:SF0">
    <property type="entry name" value="UDP-N-ACETYLGLUCOSAMINE--DOLICHYL-PHOSPHATE N-ACETYLGLUCOSAMINEPHOSPHOTRANSFERASE"/>
    <property type="match status" value="1"/>
</dbReference>
<dbReference type="AlphaFoldDB" id="A0A836GJI1"/>
<dbReference type="Proteomes" id="UP000674143">
    <property type="component" value="Unassembled WGS sequence"/>
</dbReference>
<dbReference type="GO" id="GO:0016757">
    <property type="term" value="F:glycosyltransferase activity"/>
    <property type="evidence" value="ECO:0007669"/>
    <property type="project" value="UniProtKB-KW"/>
</dbReference>
<evidence type="ECO:0000256" key="1">
    <source>
        <dbReference type="ARBA" id="ARBA00001946"/>
    </source>
</evidence>
<accession>A0A836GJI1</accession>
<evidence type="ECO:0000256" key="18">
    <source>
        <dbReference type="ARBA" id="ARBA00045078"/>
    </source>
</evidence>
<protein>
    <recommendedName>
        <fullName evidence="6">UDP-N-acetylglucosamine--dolichyl-phosphate N-acetylglucosaminephosphotransferase</fullName>
        <ecNumber evidence="5">2.7.8.15</ecNumber>
    </recommendedName>
    <alternativeName>
        <fullName evidence="15">GlcNAc-1-P transferase</fullName>
    </alternativeName>
    <alternativeName>
        <fullName evidence="16">N-acetylglucosamine-1-phosphate transferase</fullName>
    </alternativeName>
</protein>
<evidence type="ECO:0000256" key="9">
    <source>
        <dbReference type="ARBA" id="ARBA00022692"/>
    </source>
</evidence>
<keyword evidence="7" id="KW-0328">Glycosyltransferase</keyword>
<dbReference type="RefSeq" id="XP_067058634.1">
    <property type="nucleotide sequence ID" value="XM_067202533.1"/>
</dbReference>
<evidence type="ECO:0000256" key="17">
    <source>
        <dbReference type="ARBA" id="ARBA00044717"/>
    </source>
</evidence>
<feature type="transmembrane region" description="Helical" evidence="19">
    <location>
        <begin position="436"/>
        <end position="458"/>
    </location>
</feature>
<feature type="transmembrane region" description="Helical" evidence="19">
    <location>
        <begin position="351"/>
        <end position="369"/>
    </location>
</feature>
<dbReference type="InterPro" id="IPR033895">
    <property type="entry name" value="GPT"/>
</dbReference>
<evidence type="ECO:0000256" key="13">
    <source>
        <dbReference type="ARBA" id="ARBA00022989"/>
    </source>
</evidence>
<evidence type="ECO:0000256" key="12">
    <source>
        <dbReference type="ARBA" id="ARBA00022842"/>
    </source>
</evidence>
<evidence type="ECO:0000256" key="15">
    <source>
        <dbReference type="ARBA" id="ARBA00029567"/>
    </source>
</evidence>
<keyword evidence="12" id="KW-0460">Magnesium</keyword>
<dbReference type="InterPro" id="IPR000715">
    <property type="entry name" value="Glycosyl_transferase_4"/>
</dbReference>
<dbReference type="GO" id="GO:0003975">
    <property type="term" value="F:UDP-N-acetylglucosamine-dolichyl-phosphate N-acetylglucosaminephosphotransferase activity"/>
    <property type="evidence" value="ECO:0007669"/>
    <property type="project" value="UniProtKB-EC"/>
</dbReference>
<feature type="transmembrane region" description="Helical" evidence="19">
    <location>
        <begin position="156"/>
        <end position="178"/>
    </location>
</feature>
<comment type="similarity">
    <text evidence="4">Belongs to the glycosyltransferase 4 family.</text>
</comment>
<evidence type="ECO:0000256" key="10">
    <source>
        <dbReference type="ARBA" id="ARBA00022723"/>
    </source>
</evidence>
<evidence type="ECO:0000256" key="7">
    <source>
        <dbReference type="ARBA" id="ARBA00022676"/>
    </source>
</evidence>
<evidence type="ECO:0000256" key="2">
    <source>
        <dbReference type="ARBA" id="ARBA00004477"/>
    </source>
</evidence>
<evidence type="ECO:0000256" key="6">
    <source>
        <dbReference type="ARBA" id="ARBA00017659"/>
    </source>
</evidence>